<evidence type="ECO:0000313" key="5">
    <source>
        <dbReference type="EMBL" id="GGC46037.1"/>
    </source>
</evidence>
<sequence length="359" mass="39561">MLLVYDYRDSQNGSDVAVGGQLSSGDDWMAVFFARCSRKATQPQVEHDVCTVRRIGIALFNGFALPEAATIVEIFQSANEFSASMHTGGPRYDVRLLSVTGGRIASSSSVFVWTDSIESSAHADDLHAIFIAGGAGVRSVLSEERLIGWLRRLDLRRERVFPIANGRLLLDAAELPDTSRKLRRGEAAHAVAWNGLKVPAPQRSSTPLRAALAMIEEDLGTEIARQITGAVRLRFEAQFAATSNKNVFGAVSEKIQASAQWLEMNCGRTISIEEAAQFAAMSERNFLRRFKMEMGVTPSDYLLYVRIDKCSHFLSETDLPVDKIARRCGMGSGGQLSKIFRKYLGVTPTEYRASKRSIS</sequence>
<dbReference type="InterPro" id="IPR018060">
    <property type="entry name" value="HTH_AraC"/>
</dbReference>
<name>A0ABQ1MTZ0_9BURK</name>
<evidence type="ECO:0000256" key="2">
    <source>
        <dbReference type="ARBA" id="ARBA00023125"/>
    </source>
</evidence>
<keyword evidence="2" id="KW-0238">DNA-binding</keyword>
<feature type="domain" description="HTH araC/xylS-type" evidence="4">
    <location>
        <begin position="256"/>
        <end position="354"/>
    </location>
</feature>
<gene>
    <name evidence="5" type="ORF">GCM10011400_36450</name>
</gene>
<dbReference type="PANTHER" id="PTHR43280:SF2">
    <property type="entry name" value="HTH-TYPE TRANSCRIPTIONAL REGULATOR EXSA"/>
    <property type="match status" value="1"/>
</dbReference>
<accession>A0ABQ1MTZ0</accession>
<dbReference type="Proteomes" id="UP000602004">
    <property type="component" value="Unassembled WGS sequence"/>
</dbReference>
<reference evidence="6" key="1">
    <citation type="journal article" date="2019" name="Int. J. Syst. Evol. Microbiol.">
        <title>The Global Catalogue of Microorganisms (GCM) 10K type strain sequencing project: providing services to taxonomists for standard genome sequencing and annotation.</title>
        <authorList>
            <consortium name="The Broad Institute Genomics Platform"/>
            <consortium name="The Broad Institute Genome Sequencing Center for Infectious Disease"/>
            <person name="Wu L."/>
            <person name="Ma J."/>
        </authorList>
    </citation>
    <scope>NUCLEOTIDE SEQUENCE [LARGE SCALE GENOMIC DNA]</scope>
    <source>
        <strain evidence="6">CGMCC 1.15103</strain>
    </source>
</reference>
<dbReference type="Gene3D" id="3.40.50.880">
    <property type="match status" value="1"/>
</dbReference>
<dbReference type="PANTHER" id="PTHR43280">
    <property type="entry name" value="ARAC-FAMILY TRANSCRIPTIONAL REGULATOR"/>
    <property type="match status" value="1"/>
</dbReference>
<organism evidence="5 6">
    <name type="scientific">Paraburkholderia caffeinilytica</name>
    <dbReference type="NCBI Taxonomy" id="1761016"/>
    <lineage>
        <taxon>Bacteria</taxon>
        <taxon>Pseudomonadati</taxon>
        <taxon>Pseudomonadota</taxon>
        <taxon>Betaproteobacteria</taxon>
        <taxon>Burkholderiales</taxon>
        <taxon>Burkholderiaceae</taxon>
        <taxon>Paraburkholderia</taxon>
    </lineage>
</organism>
<keyword evidence="3" id="KW-0804">Transcription</keyword>
<dbReference type="PROSITE" id="PS01124">
    <property type="entry name" value="HTH_ARAC_FAMILY_2"/>
    <property type="match status" value="1"/>
</dbReference>
<dbReference type="Pfam" id="PF12833">
    <property type="entry name" value="HTH_18"/>
    <property type="match status" value="1"/>
</dbReference>
<dbReference type="Gene3D" id="1.10.10.60">
    <property type="entry name" value="Homeodomain-like"/>
    <property type="match status" value="1"/>
</dbReference>
<evidence type="ECO:0000259" key="4">
    <source>
        <dbReference type="PROSITE" id="PS01124"/>
    </source>
</evidence>
<evidence type="ECO:0000313" key="6">
    <source>
        <dbReference type="Proteomes" id="UP000602004"/>
    </source>
</evidence>
<protein>
    <submittedName>
        <fullName evidence="5">AraC family transcriptional regulator</fullName>
    </submittedName>
</protein>
<comment type="caution">
    <text evidence="5">The sequence shown here is derived from an EMBL/GenBank/DDBJ whole genome shotgun (WGS) entry which is preliminary data.</text>
</comment>
<evidence type="ECO:0000256" key="3">
    <source>
        <dbReference type="ARBA" id="ARBA00023163"/>
    </source>
</evidence>
<evidence type="ECO:0000256" key="1">
    <source>
        <dbReference type="ARBA" id="ARBA00023015"/>
    </source>
</evidence>
<dbReference type="InterPro" id="IPR029062">
    <property type="entry name" value="Class_I_gatase-like"/>
</dbReference>
<dbReference type="InterPro" id="IPR009057">
    <property type="entry name" value="Homeodomain-like_sf"/>
</dbReference>
<dbReference type="EMBL" id="BMHL01000006">
    <property type="protein sequence ID" value="GGC46037.1"/>
    <property type="molecule type" value="Genomic_DNA"/>
</dbReference>
<dbReference type="SUPFAM" id="SSF46689">
    <property type="entry name" value="Homeodomain-like"/>
    <property type="match status" value="2"/>
</dbReference>
<keyword evidence="6" id="KW-1185">Reference proteome</keyword>
<dbReference type="SUPFAM" id="SSF52317">
    <property type="entry name" value="Class I glutamine amidotransferase-like"/>
    <property type="match status" value="1"/>
</dbReference>
<proteinExistence type="predicted"/>
<keyword evidence="1" id="KW-0805">Transcription regulation</keyword>
<dbReference type="SMART" id="SM00342">
    <property type="entry name" value="HTH_ARAC"/>
    <property type="match status" value="1"/>
</dbReference>